<sequence>MNQIEDVDAHQDPLSCSARQMEIAAPPLFSSETAQRAEETRREIFFYAREGEDTRGCVGRAAEQRRQTAGDGEAPRDDGRGDASEGRGEDARRRRGGAASGATGLGLGSPEPAP</sequence>
<protein>
    <submittedName>
        <fullName evidence="2">Uncharacterized protein</fullName>
    </submittedName>
</protein>
<proteinExistence type="predicted"/>
<gene>
    <name evidence="2" type="ORF">OsI_26707</name>
</gene>
<evidence type="ECO:0000256" key="1">
    <source>
        <dbReference type="SAM" id="MobiDB-lite"/>
    </source>
</evidence>
<dbReference type="Proteomes" id="UP000007015">
    <property type="component" value="Chromosome 7"/>
</dbReference>
<feature type="compositionally biased region" description="Basic and acidic residues" evidence="1">
    <location>
        <begin position="62"/>
        <end position="92"/>
    </location>
</feature>
<organism evidence="2 3">
    <name type="scientific">Oryza sativa subsp. indica</name>
    <name type="common">Rice</name>
    <dbReference type="NCBI Taxonomy" id="39946"/>
    <lineage>
        <taxon>Eukaryota</taxon>
        <taxon>Viridiplantae</taxon>
        <taxon>Streptophyta</taxon>
        <taxon>Embryophyta</taxon>
        <taxon>Tracheophyta</taxon>
        <taxon>Spermatophyta</taxon>
        <taxon>Magnoliopsida</taxon>
        <taxon>Liliopsida</taxon>
        <taxon>Poales</taxon>
        <taxon>Poaceae</taxon>
        <taxon>BOP clade</taxon>
        <taxon>Oryzoideae</taxon>
        <taxon>Oryzeae</taxon>
        <taxon>Oryzinae</taxon>
        <taxon>Oryza</taxon>
        <taxon>Oryza sativa</taxon>
    </lineage>
</organism>
<evidence type="ECO:0000313" key="2">
    <source>
        <dbReference type="EMBL" id="EEC82373.1"/>
    </source>
</evidence>
<dbReference type="EMBL" id="CM000132">
    <property type="protein sequence ID" value="EEC82373.1"/>
    <property type="molecule type" value="Genomic_DNA"/>
</dbReference>
<keyword evidence="3" id="KW-1185">Reference proteome</keyword>
<dbReference type="HOGENOM" id="CLU_2125198_0_0_1"/>
<feature type="region of interest" description="Disordered" evidence="1">
    <location>
        <begin position="49"/>
        <end position="114"/>
    </location>
</feature>
<reference evidence="2 3" key="1">
    <citation type="journal article" date="2005" name="PLoS Biol.">
        <title>The genomes of Oryza sativa: a history of duplications.</title>
        <authorList>
            <person name="Yu J."/>
            <person name="Wang J."/>
            <person name="Lin W."/>
            <person name="Li S."/>
            <person name="Li H."/>
            <person name="Zhou J."/>
            <person name="Ni P."/>
            <person name="Dong W."/>
            <person name="Hu S."/>
            <person name="Zeng C."/>
            <person name="Zhang J."/>
            <person name="Zhang Y."/>
            <person name="Li R."/>
            <person name="Xu Z."/>
            <person name="Li S."/>
            <person name="Li X."/>
            <person name="Zheng H."/>
            <person name="Cong L."/>
            <person name="Lin L."/>
            <person name="Yin J."/>
            <person name="Geng J."/>
            <person name="Li G."/>
            <person name="Shi J."/>
            <person name="Liu J."/>
            <person name="Lv H."/>
            <person name="Li J."/>
            <person name="Wang J."/>
            <person name="Deng Y."/>
            <person name="Ran L."/>
            <person name="Shi X."/>
            <person name="Wang X."/>
            <person name="Wu Q."/>
            <person name="Li C."/>
            <person name="Ren X."/>
            <person name="Wang J."/>
            <person name="Wang X."/>
            <person name="Li D."/>
            <person name="Liu D."/>
            <person name="Zhang X."/>
            <person name="Ji Z."/>
            <person name="Zhao W."/>
            <person name="Sun Y."/>
            <person name="Zhang Z."/>
            <person name="Bao J."/>
            <person name="Han Y."/>
            <person name="Dong L."/>
            <person name="Ji J."/>
            <person name="Chen P."/>
            <person name="Wu S."/>
            <person name="Liu J."/>
            <person name="Xiao Y."/>
            <person name="Bu D."/>
            <person name="Tan J."/>
            <person name="Yang L."/>
            <person name="Ye C."/>
            <person name="Zhang J."/>
            <person name="Xu J."/>
            <person name="Zhou Y."/>
            <person name="Yu Y."/>
            <person name="Zhang B."/>
            <person name="Zhuang S."/>
            <person name="Wei H."/>
            <person name="Liu B."/>
            <person name="Lei M."/>
            <person name="Yu H."/>
            <person name="Li Y."/>
            <person name="Xu H."/>
            <person name="Wei S."/>
            <person name="He X."/>
            <person name="Fang L."/>
            <person name="Zhang Z."/>
            <person name="Zhang Y."/>
            <person name="Huang X."/>
            <person name="Su Z."/>
            <person name="Tong W."/>
            <person name="Li J."/>
            <person name="Tong Z."/>
            <person name="Li S."/>
            <person name="Ye J."/>
            <person name="Wang L."/>
            <person name="Fang L."/>
            <person name="Lei T."/>
            <person name="Chen C."/>
            <person name="Chen H."/>
            <person name="Xu Z."/>
            <person name="Li H."/>
            <person name="Huang H."/>
            <person name="Zhang F."/>
            <person name="Xu H."/>
            <person name="Li N."/>
            <person name="Zhao C."/>
            <person name="Li S."/>
            <person name="Dong L."/>
            <person name="Huang Y."/>
            <person name="Li L."/>
            <person name="Xi Y."/>
            <person name="Qi Q."/>
            <person name="Li W."/>
            <person name="Zhang B."/>
            <person name="Hu W."/>
            <person name="Zhang Y."/>
            <person name="Tian X."/>
            <person name="Jiao Y."/>
            <person name="Liang X."/>
            <person name="Jin J."/>
            <person name="Gao L."/>
            <person name="Zheng W."/>
            <person name="Hao B."/>
            <person name="Liu S."/>
            <person name="Wang W."/>
            <person name="Yuan L."/>
            <person name="Cao M."/>
            <person name="McDermott J."/>
            <person name="Samudrala R."/>
            <person name="Wang J."/>
            <person name="Wong G.K."/>
            <person name="Yang H."/>
        </authorList>
    </citation>
    <scope>NUCLEOTIDE SEQUENCE [LARGE SCALE GENOMIC DNA]</scope>
    <source>
        <strain evidence="3">cv. 93-11</strain>
    </source>
</reference>
<name>B8B818_ORYSI</name>
<dbReference type="Gramene" id="BGIOSGA026062-TA">
    <property type="protein sequence ID" value="BGIOSGA026062-PA"/>
    <property type="gene ID" value="BGIOSGA026062"/>
</dbReference>
<dbReference type="AlphaFoldDB" id="B8B818"/>
<accession>B8B818</accession>
<evidence type="ECO:0000313" key="3">
    <source>
        <dbReference type="Proteomes" id="UP000007015"/>
    </source>
</evidence>